<feature type="region of interest" description="Disordered" evidence="3">
    <location>
        <begin position="31"/>
        <end position="91"/>
    </location>
</feature>
<organism evidence="6 7">
    <name type="scientific">Maledivibacter halophilus</name>
    <dbReference type="NCBI Taxonomy" id="36842"/>
    <lineage>
        <taxon>Bacteria</taxon>
        <taxon>Bacillati</taxon>
        <taxon>Bacillota</taxon>
        <taxon>Clostridia</taxon>
        <taxon>Peptostreptococcales</taxon>
        <taxon>Caminicellaceae</taxon>
        <taxon>Maledivibacter</taxon>
    </lineage>
</organism>
<keyword evidence="2 4" id="KW-0732">Signal</keyword>
<dbReference type="PANTHER" id="PTHR34216:SF3">
    <property type="entry name" value="POLY-BETA-1,6-N-ACETYL-D-GLUCOSAMINE N-DEACETYLASE"/>
    <property type="match status" value="1"/>
</dbReference>
<dbReference type="PROSITE" id="PS51257">
    <property type="entry name" value="PROKAR_LIPOPROTEIN"/>
    <property type="match status" value="1"/>
</dbReference>
<dbReference type="GO" id="GO:0016798">
    <property type="term" value="F:hydrolase activity, acting on glycosyl bonds"/>
    <property type="evidence" value="ECO:0007669"/>
    <property type="project" value="UniProtKB-KW"/>
</dbReference>
<feature type="domain" description="NodB homology" evidence="5">
    <location>
        <begin position="150"/>
        <end position="283"/>
    </location>
</feature>
<sequence>MKTYIKHTIAIILSVTLFTGCTASTIKVDNKVENNGKNNDTKTEELVENNDKDKKEQNENNGNLKASQSNENSTNNDEHEDSKSKEINLQEIKPNELGQVMVIMYHALGDEEKKYIRSIENFKEDLKLLYEKGYRPVSLEDYINNNIDVEPGKTPVVLTFDDGNLSDFNVIEENGEKKIDPNSAIGILEEFNKKYPDFGLEATFYIYGENPFRQKNLIDYKLNYIVERGMDIGNHSFGHDKLSTLSKEEIKRTLARNVKFIKQYLPDYEVNTLSLPYGARPKDEETRKYLYKGSFEGIEYNNIGALAVGANPEHSSVHKEFDYEYINRVHGSSEEFGLRYWLEYFDKHPEKRYISDGDKDTVTIPESKSDFINEKGLGERKLRTYKLEETK</sequence>
<reference evidence="6 7" key="1">
    <citation type="submission" date="2017-02" db="EMBL/GenBank/DDBJ databases">
        <authorList>
            <person name="Peterson S.W."/>
        </authorList>
    </citation>
    <scope>NUCLEOTIDE SEQUENCE [LARGE SCALE GENOMIC DNA]</scope>
    <source>
        <strain evidence="6 7">M1</strain>
    </source>
</reference>
<protein>
    <submittedName>
        <fullName evidence="6">Predicted xylanase/chitin deacetylase</fullName>
    </submittedName>
</protein>
<gene>
    <name evidence="6" type="ORF">SAMN02194393_00796</name>
</gene>
<name>A0A1T5IVQ9_9FIRM</name>
<dbReference type="PANTHER" id="PTHR34216">
    <property type="match status" value="1"/>
</dbReference>
<dbReference type="SUPFAM" id="SSF88713">
    <property type="entry name" value="Glycoside hydrolase/deacetylase"/>
    <property type="match status" value="1"/>
</dbReference>
<dbReference type="GO" id="GO:0005576">
    <property type="term" value="C:extracellular region"/>
    <property type="evidence" value="ECO:0007669"/>
    <property type="project" value="UniProtKB-SubCell"/>
</dbReference>
<evidence type="ECO:0000259" key="5">
    <source>
        <dbReference type="Pfam" id="PF01522"/>
    </source>
</evidence>
<proteinExistence type="predicted"/>
<dbReference type="GO" id="GO:0016810">
    <property type="term" value="F:hydrolase activity, acting on carbon-nitrogen (but not peptide) bonds"/>
    <property type="evidence" value="ECO:0007669"/>
    <property type="project" value="InterPro"/>
</dbReference>
<dbReference type="EMBL" id="FUZT01000001">
    <property type="protein sequence ID" value="SKC43201.1"/>
    <property type="molecule type" value="Genomic_DNA"/>
</dbReference>
<dbReference type="InterPro" id="IPR051398">
    <property type="entry name" value="Polysacch_Deacetylase"/>
</dbReference>
<accession>A0A1T5IVQ9</accession>
<feature type="compositionally biased region" description="Polar residues" evidence="3">
    <location>
        <begin position="64"/>
        <end position="75"/>
    </location>
</feature>
<feature type="compositionally biased region" description="Basic and acidic residues" evidence="3">
    <location>
        <begin position="76"/>
        <end position="88"/>
    </location>
</feature>
<feature type="signal peptide" evidence="4">
    <location>
        <begin position="1"/>
        <end position="23"/>
    </location>
</feature>
<comment type="subcellular location">
    <subcellularLocation>
        <location evidence="1">Secreted</location>
    </subcellularLocation>
</comment>
<dbReference type="STRING" id="36842.SAMN02194393_00796"/>
<keyword evidence="6" id="KW-0378">Hydrolase</keyword>
<evidence type="ECO:0000256" key="4">
    <source>
        <dbReference type="SAM" id="SignalP"/>
    </source>
</evidence>
<evidence type="ECO:0000313" key="7">
    <source>
        <dbReference type="Proteomes" id="UP000190285"/>
    </source>
</evidence>
<dbReference type="OrthoDB" id="9778320at2"/>
<evidence type="ECO:0000256" key="2">
    <source>
        <dbReference type="ARBA" id="ARBA00022729"/>
    </source>
</evidence>
<dbReference type="Gene3D" id="3.20.20.370">
    <property type="entry name" value="Glycoside hydrolase/deacetylase"/>
    <property type="match status" value="1"/>
</dbReference>
<dbReference type="GO" id="GO:0045493">
    <property type="term" value="P:xylan catabolic process"/>
    <property type="evidence" value="ECO:0007669"/>
    <property type="project" value="UniProtKB-KW"/>
</dbReference>
<keyword evidence="6" id="KW-0624">Polysaccharide degradation</keyword>
<dbReference type="AlphaFoldDB" id="A0A1T5IVQ9"/>
<evidence type="ECO:0000256" key="3">
    <source>
        <dbReference type="SAM" id="MobiDB-lite"/>
    </source>
</evidence>
<keyword evidence="6" id="KW-0119">Carbohydrate metabolism</keyword>
<feature type="compositionally biased region" description="Basic and acidic residues" evidence="3">
    <location>
        <begin position="31"/>
        <end position="58"/>
    </location>
</feature>
<evidence type="ECO:0000256" key="1">
    <source>
        <dbReference type="ARBA" id="ARBA00004613"/>
    </source>
</evidence>
<dbReference type="RefSeq" id="WP_079489487.1">
    <property type="nucleotide sequence ID" value="NZ_FUZT01000001.1"/>
</dbReference>
<dbReference type="InterPro" id="IPR002509">
    <property type="entry name" value="NODB_dom"/>
</dbReference>
<dbReference type="Proteomes" id="UP000190285">
    <property type="component" value="Unassembled WGS sequence"/>
</dbReference>
<feature type="chain" id="PRO_5038600307" evidence="4">
    <location>
        <begin position="24"/>
        <end position="391"/>
    </location>
</feature>
<keyword evidence="6" id="KW-0326">Glycosidase</keyword>
<dbReference type="Pfam" id="PF01522">
    <property type="entry name" value="Polysacc_deac_1"/>
    <property type="match status" value="1"/>
</dbReference>
<keyword evidence="7" id="KW-1185">Reference proteome</keyword>
<dbReference type="InterPro" id="IPR011330">
    <property type="entry name" value="Glyco_hydro/deAcase_b/a-brl"/>
</dbReference>
<keyword evidence="6" id="KW-0858">Xylan degradation</keyword>
<evidence type="ECO:0000313" key="6">
    <source>
        <dbReference type="EMBL" id="SKC43201.1"/>
    </source>
</evidence>